<feature type="transmembrane region" description="Helical" evidence="1">
    <location>
        <begin position="93"/>
        <end position="113"/>
    </location>
</feature>
<sequence length="246" mass="24959">MVNDGADVSVDAPGRRRAWRHPWVALAVAAVGALLAAAVILWLPSVHAVIWAWPLILVAFVDLVLLSAPLLGAVIVAARVTQERFTVATGLRGFSWIDVVAGLGVGLVARALVELVAPSTGGLGGGLIPNDSSVMAAMIVTLAGAVLVTPVIEELFFRGLLQRSLGDALEGAGRWVAGPVAVLFSTALFAGLHALAAGPFVPVGLLLGTVAVGLGCGVLTLLTGRLAGALTAHVVFNAVGAALLIW</sequence>
<feature type="transmembrane region" description="Helical" evidence="1">
    <location>
        <begin position="133"/>
        <end position="152"/>
    </location>
</feature>
<keyword evidence="1" id="KW-0812">Transmembrane</keyword>
<dbReference type="RefSeq" id="WP_349426434.1">
    <property type="nucleotide sequence ID" value="NZ_CP151632.1"/>
</dbReference>
<evidence type="ECO:0000256" key="1">
    <source>
        <dbReference type="SAM" id="Phobius"/>
    </source>
</evidence>
<dbReference type="Pfam" id="PF02517">
    <property type="entry name" value="Rce1-like"/>
    <property type="match status" value="1"/>
</dbReference>
<accession>A0AAU6SF88</accession>
<feature type="transmembrane region" description="Helical" evidence="1">
    <location>
        <begin position="172"/>
        <end position="194"/>
    </location>
</feature>
<keyword evidence="1" id="KW-1133">Transmembrane helix</keyword>
<protein>
    <submittedName>
        <fullName evidence="3">CPBP family intramembrane metalloprotease</fullName>
    </submittedName>
</protein>
<dbReference type="GO" id="GO:0080120">
    <property type="term" value="P:CAAX-box protein maturation"/>
    <property type="evidence" value="ECO:0007669"/>
    <property type="project" value="UniProtKB-ARBA"/>
</dbReference>
<feature type="transmembrane region" description="Helical" evidence="1">
    <location>
        <begin position="23"/>
        <end position="44"/>
    </location>
</feature>
<feature type="transmembrane region" description="Helical" evidence="1">
    <location>
        <begin position="50"/>
        <end position="81"/>
    </location>
</feature>
<keyword evidence="3" id="KW-0482">Metalloprotease</keyword>
<reference evidence="3" key="1">
    <citation type="submission" date="2024-04" db="EMBL/GenBank/DDBJ databases">
        <authorList>
            <person name="Roder T."/>
            <person name="Oberhansli S."/>
            <person name="Kreuzer M."/>
        </authorList>
    </citation>
    <scope>NUCLEOTIDE SEQUENCE</scope>
    <source>
        <strain evidence="3">LWS13-1.2</strain>
    </source>
</reference>
<dbReference type="GO" id="GO:0008237">
    <property type="term" value="F:metallopeptidase activity"/>
    <property type="evidence" value="ECO:0007669"/>
    <property type="project" value="UniProtKB-KW"/>
</dbReference>
<keyword evidence="3" id="KW-0378">Hydrolase</keyword>
<dbReference type="AlphaFoldDB" id="A0AAU6SF88"/>
<feature type="transmembrane region" description="Helical" evidence="1">
    <location>
        <begin position="200"/>
        <end position="219"/>
    </location>
</feature>
<evidence type="ECO:0000313" key="3">
    <source>
        <dbReference type="EMBL" id="WZO35612.1"/>
    </source>
</evidence>
<evidence type="ECO:0000259" key="2">
    <source>
        <dbReference type="Pfam" id="PF02517"/>
    </source>
</evidence>
<feature type="transmembrane region" description="Helical" evidence="1">
    <location>
        <begin position="226"/>
        <end position="245"/>
    </location>
</feature>
<dbReference type="GO" id="GO:0004175">
    <property type="term" value="F:endopeptidase activity"/>
    <property type="evidence" value="ECO:0007669"/>
    <property type="project" value="UniProtKB-ARBA"/>
</dbReference>
<dbReference type="EMBL" id="CP151632">
    <property type="protein sequence ID" value="WZO35612.1"/>
    <property type="molecule type" value="Genomic_DNA"/>
</dbReference>
<keyword evidence="3" id="KW-0645">Protease</keyword>
<gene>
    <name evidence="3" type="ORF">MRBLWS13_003316</name>
</gene>
<keyword evidence="1" id="KW-0472">Membrane</keyword>
<proteinExistence type="predicted"/>
<organism evidence="3">
    <name type="scientific">Microbacterium sp. LWS13-1.2</name>
    <dbReference type="NCBI Taxonomy" id="3135264"/>
    <lineage>
        <taxon>Bacteria</taxon>
        <taxon>Bacillati</taxon>
        <taxon>Actinomycetota</taxon>
        <taxon>Actinomycetes</taxon>
        <taxon>Micrococcales</taxon>
        <taxon>Microbacteriaceae</taxon>
        <taxon>Microbacterium</taxon>
    </lineage>
</organism>
<feature type="domain" description="CAAX prenyl protease 2/Lysostaphin resistance protein A-like" evidence="2">
    <location>
        <begin position="139"/>
        <end position="239"/>
    </location>
</feature>
<dbReference type="InterPro" id="IPR003675">
    <property type="entry name" value="Rce1/LyrA-like_dom"/>
</dbReference>
<name>A0AAU6SF88_9MICO</name>